<feature type="region of interest" description="Disordered" evidence="1">
    <location>
        <begin position="1"/>
        <end position="34"/>
    </location>
</feature>
<name>A0A0D8B7M2_9ACTN</name>
<keyword evidence="2" id="KW-0472">Membrane</keyword>
<dbReference type="EMBL" id="JYFN01000078">
    <property type="protein sequence ID" value="KJE19929.1"/>
    <property type="molecule type" value="Genomic_DNA"/>
</dbReference>
<evidence type="ECO:0000313" key="3">
    <source>
        <dbReference type="EMBL" id="KJE19929.1"/>
    </source>
</evidence>
<feature type="transmembrane region" description="Helical" evidence="2">
    <location>
        <begin position="1548"/>
        <end position="1570"/>
    </location>
</feature>
<proteinExistence type="predicted"/>
<feature type="region of interest" description="Disordered" evidence="1">
    <location>
        <begin position="1279"/>
        <end position="1302"/>
    </location>
</feature>
<evidence type="ECO:0000313" key="4">
    <source>
        <dbReference type="Proteomes" id="UP000032545"/>
    </source>
</evidence>
<feature type="compositionally biased region" description="Pro residues" evidence="1">
    <location>
        <begin position="1"/>
        <end position="14"/>
    </location>
</feature>
<keyword evidence="2" id="KW-0812">Transmembrane</keyword>
<evidence type="ECO:0000256" key="1">
    <source>
        <dbReference type="SAM" id="MobiDB-lite"/>
    </source>
</evidence>
<dbReference type="Proteomes" id="UP000032545">
    <property type="component" value="Unassembled WGS sequence"/>
</dbReference>
<evidence type="ECO:0000256" key="2">
    <source>
        <dbReference type="SAM" id="Phobius"/>
    </source>
</evidence>
<protein>
    <submittedName>
        <fullName evidence="3">Uncharacterized protein</fullName>
    </submittedName>
</protein>
<organism evidence="3 4">
    <name type="scientific">Frankia torreyi</name>
    <dbReference type="NCBI Taxonomy" id="1856"/>
    <lineage>
        <taxon>Bacteria</taxon>
        <taxon>Bacillati</taxon>
        <taxon>Actinomycetota</taxon>
        <taxon>Actinomycetes</taxon>
        <taxon>Frankiales</taxon>
        <taxon>Frankiaceae</taxon>
        <taxon>Frankia</taxon>
    </lineage>
</organism>
<gene>
    <name evidence="3" type="ORF">FF36_05780</name>
</gene>
<dbReference type="RefSeq" id="WP_044888216.1">
    <property type="nucleotide sequence ID" value="NZ_JYFN01000078.1"/>
</dbReference>
<dbReference type="OrthoDB" id="3585209at2"/>
<reference evidence="3 4" key="2">
    <citation type="journal article" date="2016" name="Genome Announc.">
        <title>Permanent Draft Genome Sequences for Two Variants of Frankia sp. Strain CpI1, the First Frankia Strain Isolated from Root Nodules of Comptonia peregrina.</title>
        <authorList>
            <person name="Oshone R."/>
            <person name="Hurst S.G.IV."/>
            <person name="Abebe-Akele F."/>
            <person name="Simpson S."/>
            <person name="Morris K."/>
            <person name="Thomas W.K."/>
            <person name="Tisa L.S."/>
        </authorList>
    </citation>
    <scope>NUCLEOTIDE SEQUENCE [LARGE SCALE GENOMIC DNA]</scope>
    <source>
        <strain evidence="4">CpI1-S</strain>
    </source>
</reference>
<feature type="region of interest" description="Disordered" evidence="1">
    <location>
        <begin position="1581"/>
        <end position="1603"/>
    </location>
</feature>
<dbReference type="PATRIC" id="fig|1502723.3.peg.6405"/>
<comment type="caution">
    <text evidence="3">The sequence shown here is derived from an EMBL/GenBank/DDBJ whole genome shotgun (WGS) entry which is preliminary data.</text>
</comment>
<feature type="region of interest" description="Disordered" evidence="1">
    <location>
        <begin position="1908"/>
        <end position="1930"/>
    </location>
</feature>
<keyword evidence="2" id="KW-1133">Transmembrane helix</keyword>
<feature type="compositionally biased region" description="Low complexity" evidence="1">
    <location>
        <begin position="1291"/>
        <end position="1302"/>
    </location>
</feature>
<sequence length="1955" mass="207166">MRSSSPPPPSPLPGRPAGATGHDGDPTESGPPDVGALLARARAATLTAFESTRLCRLALVPEWTDATATLFGLVAADELAALLAQLDEAGLIERRRALGPRRTIRQVFWLRASRRDEVGRHLRGLGLDVDAEVDALSDVIAAATEASAGELAREFAPWLEVAVQHRRDRSGSSLFQRVDGLVTVAAPARPAGARVDPAAGLAAATRLVAAARTIGAVCGGTLAEAARRAGWRLDRAHRDAQDAEYLRDYQNRAEAEDALGELLAEDGPGTQWAVHLLGTGGIGKTMVLRYLASGAYAAARGLASFPVARVDFDHLDPRYPEQRPAEVLLALADELAGYGPSRGWYHSYRRFRDAANALHEQLGRAGPDPSPAEQAADRAAEQVYGSAVYPDHGPVRSTAGALRAAAAQTIRALFDEVVRAFARVLRELGRPRVVLVLDTCEELAKLYAPGTAAPAIDRTFDLLERLHAELPGVRVVLAGRRPLVLPPDERQRAGGPVLLAREYVRVVPVAGFTAVEAHRYLDAPRSEPDAGLDDMNLDSTSQATVLPSQATVLPGRRRGSALRAALLERARMPPTPAGEVRYNPFELAAYREWIAREPDLDPAVLRAAGDPLVERRIIARLADDNARGALAIAAELGRFDLGMISPALRRAGLDPQAAFDGLAAQEWTHVRALGSRGEPLVIEVDEHLRDRIRVAVAAEPDRYPLDRAGLGRDAAALVTAGPLAAVTAEAVETAVRLLPVADAGLFWAALEERIVASGEWGWAGQVCVRAAAVERLRADGPAPSPTPRPSDAPAPSPSNPTILAAVLATQAAARIHTGQRTGSRALWAGVLDQAPRHPFAEQGRVLRARAVLGLLTAGSASSPIDTTAVTTTAAILARPADSRATRSTDPRESPGGFVVDALDAVPVGSLLAAAEAVAEGELPDVGPVGNWDRFGTGHAGPGDPAVGALLGAARSAPEAGDPTVELVTELVETILTLRLSATAGGSPDGLLAAIERFEPAAARQWADWAAPPGLVDRAHLAVLLLRARGVPPAEPPDLPAHWLAEILGRTGDIDAERRVAAAVHLTLEHRVIPRGTLERFDDRLGYVAGRHPTSWLHRQIRPLAVEVADAWALLDEPHRAAEIIAEYREAARAEGDDLAAVEQCELALLALCRRYRTTEFSPSIRQLARAGSVSVRAEAWLVLALVNGQLPDSPAEAGSWHAWWRCQDHESLTRRARSGSPVVLAAPPSVDEPGLPSGTSVVDRIEWGTLGFGAAGLTDEVRRELDRLTDPQTRLCGAALVRDSQGPPSSPQRTRQPPTVGDPVARALSALPPLAGARAAMAVAEVLGPRLPAHAVALLERPSDLEPRSVADWLRDTGDEFGAQAAAVLGARLRQRAGLASAPQTVPSRLVAWPGWFERFEPVQAGLTPGPARWERRPTAGSGDAFRLSLPLELSATVVQPLPWRDPVAAAVRDDAVDAVDGDDAVDGNDAVDMVDLEDLEPDRSAIPLRPSESAVASRSPRRRARIVVGAVAAVLLVVAVTGLIVVFSRSGHTVRTGEGTSWWDGDVVLPALLIPGILLALASVATISARAPGRLSAMRVSLRPGRRRSGGRRRRNDGPAAPDRLRLRVDAPIEVREGRYTAIPVPPRQTKFLVTTVPAWLWSSWSGRPRPLIDRVLPARPLWRFDGQRATFVRRRRWRARERRSLWLIPLVVEDEARGVDWERRLAAAAPPQSARTLVFARFGSGSLRSAAGRPSLPTSVGAFRGPRHLRPDDAGPASTVIAQAIGTPVHTMSGLRLRVSDDDGAGLSAAGDETLVGIEDLDVAGIPLTVLQADPVDGAAAPLGEDRAGFVDLAIAALDAGTSAVLVIPPLPDELAAAVGAAVRETVDLALQGRLGRDGRLLAPAFAARRVKDLIYEAAAGDAVTPNDAATPGDAVTSDDPGGSAASRIGPGVSIAIATDDSRPGDDVLLFLR</sequence>
<feature type="compositionally biased region" description="Basic residues" evidence="1">
    <location>
        <begin position="1585"/>
        <end position="1596"/>
    </location>
</feature>
<dbReference type="InterPro" id="IPR027417">
    <property type="entry name" value="P-loop_NTPase"/>
</dbReference>
<reference evidence="4" key="1">
    <citation type="submission" date="2015-02" db="EMBL/GenBank/DDBJ databases">
        <title>Draft Genome of Frankia sp. CpI1-S.</title>
        <authorList>
            <person name="Oshone R.T."/>
            <person name="Ngom M."/>
            <person name="Ghodhbane-Gtari F."/>
            <person name="Gtari M."/>
            <person name="Morris K."/>
            <person name="Thomas K."/>
            <person name="Sen A."/>
            <person name="Tisa L.S."/>
        </authorList>
    </citation>
    <scope>NUCLEOTIDE SEQUENCE [LARGE SCALE GENOMIC DNA]</scope>
    <source>
        <strain evidence="4">CpI1-S</strain>
    </source>
</reference>
<feature type="compositionally biased region" description="Pro residues" evidence="1">
    <location>
        <begin position="782"/>
        <end position="798"/>
    </location>
</feature>
<feature type="transmembrane region" description="Helical" evidence="2">
    <location>
        <begin position="1507"/>
        <end position="1528"/>
    </location>
</feature>
<feature type="region of interest" description="Disordered" evidence="1">
    <location>
        <begin position="778"/>
        <end position="800"/>
    </location>
</feature>
<keyword evidence="4" id="KW-1185">Reference proteome</keyword>
<accession>A0A0D8B7M2</accession>
<dbReference type="SUPFAM" id="SSF52540">
    <property type="entry name" value="P-loop containing nucleoside triphosphate hydrolases"/>
    <property type="match status" value="1"/>
</dbReference>